<dbReference type="GeneID" id="87811712"/>
<dbReference type="Proteomes" id="UP000827549">
    <property type="component" value="Chromosome 6"/>
</dbReference>
<gene>
    <name evidence="1" type="ORF">LOC62_06G008548</name>
</gene>
<protein>
    <submittedName>
        <fullName evidence="1">Uncharacterized protein</fullName>
    </submittedName>
</protein>
<dbReference type="AlphaFoldDB" id="A0AAF0YJA8"/>
<reference evidence="1" key="1">
    <citation type="submission" date="2023-10" db="EMBL/GenBank/DDBJ databases">
        <authorList>
            <person name="Noh H."/>
        </authorList>
    </citation>
    <scope>NUCLEOTIDE SEQUENCE</scope>
    <source>
        <strain evidence="1">DUCC4014</strain>
    </source>
</reference>
<dbReference type="RefSeq" id="XP_062631070.1">
    <property type="nucleotide sequence ID" value="XM_062775086.1"/>
</dbReference>
<keyword evidence="2" id="KW-1185">Reference proteome</keyword>
<dbReference type="EMBL" id="CP086719">
    <property type="protein sequence ID" value="WOO85044.1"/>
    <property type="molecule type" value="Genomic_DNA"/>
</dbReference>
<evidence type="ECO:0000313" key="2">
    <source>
        <dbReference type="Proteomes" id="UP000827549"/>
    </source>
</evidence>
<sequence>MDVRGVNFGSGLSGFVRTTQNINLHPSPSNCHTLCTMPCHSNGPDHANANRDRIPPRCTPV</sequence>
<organism evidence="1 2">
    <name type="scientific">Vanrija pseudolonga</name>
    <dbReference type="NCBI Taxonomy" id="143232"/>
    <lineage>
        <taxon>Eukaryota</taxon>
        <taxon>Fungi</taxon>
        <taxon>Dikarya</taxon>
        <taxon>Basidiomycota</taxon>
        <taxon>Agaricomycotina</taxon>
        <taxon>Tremellomycetes</taxon>
        <taxon>Trichosporonales</taxon>
        <taxon>Trichosporonaceae</taxon>
        <taxon>Vanrija</taxon>
    </lineage>
</organism>
<name>A0AAF0YJA8_9TREE</name>
<evidence type="ECO:0000313" key="1">
    <source>
        <dbReference type="EMBL" id="WOO85044.1"/>
    </source>
</evidence>
<proteinExistence type="predicted"/>
<accession>A0AAF0YJA8</accession>